<reference evidence="3 4" key="1">
    <citation type="submission" date="2024-04" db="EMBL/GenBank/DDBJ databases">
        <title>Tritrichomonas musculus Genome.</title>
        <authorList>
            <person name="Alves-Ferreira E."/>
            <person name="Grigg M."/>
            <person name="Lorenzi H."/>
            <person name="Galac M."/>
        </authorList>
    </citation>
    <scope>NUCLEOTIDE SEQUENCE [LARGE SCALE GENOMIC DNA]</scope>
    <source>
        <strain evidence="3 4">EAF2021</strain>
    </source>
</reference>
<name>A0ABR2LA48_9EUKA</name>
<feature type="coiled-coil region" evidence="1">
    <location>
        <begin position="28"/>
        <end position="96"/>
    </location>
</feature>
<feature type="region of interest" description="Disordered" evidence="2">
    <location>
        <begin position="444"/>
        <end position="481"/>
    </location>
</feature>
<feature type="compositionally biased region" description="Polar residues" evidence="2">
    <location>
        <begin position="444"/>
        <end position="453"/>
    </location>
</feature>
<keyword evidence="4" id="KW-1185">Reference proteome</keyword>
<organism evidence="3 4">
    <name type="scientific">Tritrichomonas musculus</name>
    <dbReference type="NCBI Taxonomy" id="1915356"/>
    <lineage>
        <taxon>Eukaryota</taxon>
        <taxon>Metamonada</taxon>
        <taxon>Parabasalia</taxon>
        <taxon>Tritrichomonadida</taxon>
        <taxon>Tritrichomonadidae</taxon>
        <taxon>Tritrichomonas</taxon>
    </lineage>
</organism>
<dbReference type="Proteomes" id="UP001470230">
    <property type="component" value="Unassembled WGS sequence"/>
</dbReference>
<dbReference type="EMBL" id="JAPFFF010000001">
    <property type="protein sequence ID" value="KAK8900102.1"/>
    <property type="molecule type" value="Genomic_DNA"/>
</dbReference>
<keyword evidence="1" id="KW-0175">Coiled coil</keyword>
<sequence>MKGNFSRFVQEGRLIEFHFEPEPMHEVLNEILQLLSSVDTRLNELESKVPSFAMQKQVDDLHNENKNILHQLDQTIESADTKLDEHGQKINEQLEESKKYVDDSISAVLVDVRRFMKTQLDDVINANENANANNDGEAVRAIRLDQRSNNSIDEAFKVCSDIQSQIDLIQKDVNEVRRSAEAKVTPEMLKKELEPFIKNTERIGDCDADILTLQLSLQNLKERVENIETVQKIPGTKVEVVVQKPIEVPVPEPQNPLLDHEHQMQHKQQETKMKVMQQQLQKIQSNIVVPPTDDSASIERQVRRLNEFASSFRLALDNHDQSLKSFEEKIEHHISQANMKRLQDLQNVDQLTSELDRVKEQITELTSTDFSKSFEELNSKINNFQKDINNVNEKVDRRNRVVRTEAKYADRLLPPLQTQDENDIDNEDFGFEDSSNELLINVQNSRANSSFNTSRRKGNDLPDEFPSPPMTSRSSDRKILSSRRKENVIKIIRQTTRVCNSTSNIAPIFNMPALSEEEIQEKVNLAIRKAVAGFLDRAKAETQKEIQNGLKVVDQISTKIDQKIDRDFVERMFNKFRIIIADLKEKIDQIQSTFLGWVTREELQQVLEKFVDQLHEVKDTCGGSSKYKCLLCGRPRTHVSGMIVGDALANNYGDEDDEVLSNYGEDKALKIKRKASTRLPSPTTPKNPKRCKTPVPRDVIQLLTSTEARK</sequence>
<feature type="region of interest" description="Disordered" evidence="2">
    <location>
        <begin position="671"/>
        <end position="697"/>
    </location>
</feature>
<evidence type="ECO:0000256" key="1">
    <source>
        <dbReference type="SAM" id="Coils"/>
    </source>
</evidence>
<evidence type="ECO:0000313" key="4">
    <source>
        <dbReference type="Proteomes" id="UP001470230"/>
    </source>
</evidence>
<evidence type="ECO:0000256" key="2">
    <source>
        <dbReference type="SAM" id="MobiDB-lite"/>
    </source>
</evidence>
<evidence type="ECO:0000313" key="3">
    <source>
        <dbReference type="EMBL" id="KAK8900102.1"/>
    </source>
</evidence>
<protein>
    <submittedName>
        <fullName evidence="3">Uncharacterized protein</fullName>
    </submittedName>
</protein>
<feature type="coiled-coil region" evidence="1">
    <location>
        <begin position="316"/>
        <end position="394"/>
    </location>
</feature>
<accession>A0ABR2LA48</accession>
<proteinExistence type="predicted"/>
<gene>
    <name evidence="3" type="ORF">M9Y10_002425</name>
</gene>
<comment type="caution">
    <text evidence="3">The sequence shown here is derived from an EMBL/GenBank/DDBJ whole genome shotgun (WGS) entry which is preliminary data.</text>
</comment>